<dbReference type="Pfam" id="PF14032">
    <property type="entry name" value="PknH_C"/>
    <property type="match status" value="1"/>
</dbReference>
<comment type="caution">
    <text evidence="2">The sequence shown here is derived from an EMBL/GenBank/DDBJ whole genome shotgun (WGS) entry which is preliminary data.</text>
</comment>
<dbReference type="STRING" id="1801.BRW64_19940"/>
<dbReference type="EMBL" id="MIJD01000218">
    <property type="protein sequence ID" value="OPE51751.1"/>
    <property type="molecule type" value="Genomic_DNA"/>
</dbReference>
<dbReference type="Proteomes" id="UP000191039">
    <property type="component" value="Unassembled WGS sequence"/>
</dbReference>
<sequence length="213" mass="22336">MAKWWAAATLALIVVGCNRPVDSPRAQPAPPIGPISPLQVGDLLSPDIFNKDGNLFATVEPERCAGVAREVDPPFITDYDPAAEDGGHWPTTVGGVEVVVEEMVAVYQSDYSAADALASARSILEACGDTPVTVTTMYGRTYTFDVESAPRPAPTDAVLWSLRTADWNCDNLFVAAHNAAIEMTSCGAAGGIDVAAAAEEALKRIEALADSTA</sequence>
<dbReference type="InterPro" id="IPR038232">
    <property type="entry name" value="PknH-like_Extracell_sf"/>
</dbReference>
<evidence type="ECO:0000259" key="1">
    <source>
        <dbReference type="Pfam" id="PF14032"/>
    </source>
</evidence>
<dbReference type="AlphaFoldDB" id="A0A1Q4H975"/>
<dbReference type="RefSeq" id="WP_073858178.1">
    <property type="nucleotide sequence ID" value="NZ_BAAATC010000019.1"/>
</dbReference>
<organism evidence="2 3">
    <name type="scientific">Mycolicibacterium diernhoferi</name>
    <dbReference type="NCBI Taxonomy" id="1801"/>
    <lineage>
        <taxon>Bacteria</taxon>
        <taxon>Bacillati</taxon>
        <taxon>Actinomycetota</taxon>
        <taxon>Actinomycetes</taxon>
        <taxon>Mycobacteriales</taxon>
        <taxon>Mycobacteriaceae</taxon>
        <taxon>Mycolicibacterium</taxon>
    </lineage>
</organism>
<dbReference type="PROSITE" id="PS51257">
    <property type="entry name" value="PROKAR_LIPOPROTEIN"/>
    <property type="match status" value="1"/>
</dbReference>
<name>A0A1Q4H975_9MYCO</name>
<evidence type="ECO:0000313" key="3">
    <source>
        <dbReference type="Proteomes" id="UP000191039"/>
    </source>
</evidence>
<gene>
    <name evidence="2" type="ORF">BV510_19065</name>
</gene>
<dbReference type="InterPro" id="IPR026954">
    <property type="entry name" value="PknH-like_Extracell"/>
</dbReference>
<feature type="domain" description="PknH-like extracellular" evidence="1">
    <location>
        <begin position="58"/>
        <end position="196"/>
    </location>
</feature>
<dbReference type="Gene3D" id="3.40.1000.70">
    <property type="entry name" value="PknH-like extracellular domain"/>
    <property type="match status" value="1"/>
</dbReference>
<evidence type="ECO:0000313" key="2">
    <source>
        <dbReference type="EMBL" id="OPE51751.1"/>
    </source>
</evidence>
<accession>A0A1Q4H975</accession>
<protein>
    <submittedName>
        <fullName evidence="2">Sensor domain-containing protein</fullName>
    </submittedName>
</protein>
<reference evidence="2 3" key="1">
    <citation type="submission" date="2016-09" db="EMBL/GenBank/DDBJ databases">
        <title>genome sequences of unsequenced Mycobacteria.</title>
        <authorList>
            <person name="Greninger A.L."/>
            <person name="Jerome K.R."/>
            <person name="Mcnair B."/>
            <person name="Wallis C."/>
            <person name="Fang F."/>
        </authorList>
    </citation>
    <scope>NUCLEOTIDE SEQUENCE [LARGE SCALE GENOMIC DNA]</scope>
    <source>
        <strain evidence="2 3">BM1</strain>
    </source>
</reference>
<proteinExistence type="predicted"/>